<dbReference type="Pfam" id="PF02310">
    <property type="entry name" value="B12-binding"/>
    <property type="match status" value="1"/>
</dbReference>
<evidence type="ECO:0000259" key="3">
    <source>
        <dbReference type="PROSITE" id="PS51332"/>
    </source>
</evidence>
<evidence type="ECO:0000256" key="2">
    <source>
        <dbReference type="ARBA" id="ARBA00023285"/>
    </source>
</evidence>
<protein>
    <recommendedName>
        <fullName evidence="3">B12-binding domain-containing protein</fullName>
    </recommendedName>
</protein>
<organism evidence="4 5">
    <name type="scientific">Candidatus Wallbacteria bacterium GWC2_49_35</name>
    <dbReference type="NCBI Taxonomy" id="1817813"/>
    <lineage>
        <taxon>Bacteria</taxon>
        <taxon>Candidatus Walliibacteriota</taxon>
    </lineage>
</organism>
<keyword evidence="2" id="KW-0170">Cobalt</keyword>
<dbReference type="PROSITE" id="PS51332">
    <property type="entry name" value="B12_BINDING"/>
    <property type="match status" value="1"/>
</dbReference>
<dbReference type="InterPro" id="IPR050554">
    <property type="entry name" value="Met_Synthase/Corrinoid"/>
</dbReference>
<dbReference type="SUPFAM" id="SSF52242">
    <property type="entry name" value="Cobalamin (vitamin B12)-binding domain"/>
    <property type="match status" value="1"/>
</dbReference>
<comment type="caution">
    <text evidence="4">The sequence shown here is derived from an EMBL/GenBank/DDBJ whole genome shotgun (WGS) entry which is preliminary data.</text>
</comment>
<proteinExistence type="predicted"/>
<gene>
    <name evidence="4" type="ORF">A2008_07105</name>
</gene>
<dbReference type="InterPro" id="IPR006158">
    <property type="entry name" value="Cobalamin-bd"/>
</dbReference>
<dbReference type="EMBL" id="MGFH01000120">
    <property type="protein sequence ID" value="OGM05191.1"/>
    <property type="molecule type" value="Genomic_DNA"/>
</dbReference>
<feature type="domain" description="B12-binding" evidence="3">
    <location>
        <begin position="92"/>
        <end position="225"/>
    </location>
</feature>
<dbReference type="STRING" id="1817813.A2008_07105"/>
<dbReference type="GO" id="GO:0031419">
    <property type="term" value="F:cobalamin binding"/>
    <property type="evidence" value="ECO:0007669"/>
    <property type="project" value="InterPro"/>
</dbReference>
<dbReference type="GO" id="GO:0005829">
    <property type="term" value="C:cytosol"/>
    <property type="evidence" value="ECO:0007669"/>
    <property type="project" value="TreeGrafter"/>
</dbReference>
<dbReference type="GO" id="GO:0050667">
    <property type="term" value="P:homocysteine metabolic process"/>
    <property type="evidence" value="ECO:0007669"/>
    <property type="project" value="TreeGrafter"/>
</dbReference>
<keyword evidence="1" id="KW-0479">Metal-binding</keyword>
<evidence type="ECO:0000313" key="5">
    <source>
        <dbReference type="Proteomes" id="UP000178735"/>
    </source>
</evidence>
<accession>A0A1F7WQZ6</accession>
<dbReference type="GO" id="GO:0046653">
    <property type="term" value="P:tetrahydrofolate metabolic process"/>
    <property type="evidence" value="ECO:0007669"/>
    <property type="project" value="TreeGrafter"/>
</dbReference>
<dbReference type="PANTHER" id="PTHR45833:SF1">
    <property type="entry name" value="METHIONINE SYNTHASE"/>
    <property type="match status" value="1"/>
</dbReference>
<dbReference type="Gene3D" id="1.10.1240.10">
    <property type="entry name" value="Methionine synthase domain"/>
    <property type="match status" value="1"/>
</dbReference>
<evidence type="ECO:0000313" key="4">
    <source>
        <dbReference type="EMBL" id="OGM05191.1"/>
    </source>
</evidence>
<evidence type="ECO:0000256" key="1">
    <source>
        <dbReference type="ARBA" id="ARBA00022723"/>
    </source>
</evidence>
<dbReference type="GO" id="GO:0008705">
    <property type="term" value="F:methionine synthase activity"/>
    <property type="evidence" value="ECO:0007669"/>
    <property type="project" value="TreeGrafter"/>
</dbReference>
<dbReference type="InterPro" id="IPR036724">
    <property type="entry name" value="Cobalamin-bd_sf"/>
</dbReference>
<sequence>MIDEIRKQLLNMILTADRANADKLLEDFGEKHGYNNAVIQILDPVLEQIGLFWESNQGVSLAQAYVAAKISDDFMSKIAAGNDPAAETAGKKGVVVLGNIEDDFHLLGRKMVAIFLRSAGWDVRDLGNDVLAEEFVNKAVETGARFIGVSAMMYSTAINIKKVREELDRRGLSGKIKLVAGGAVFRLRPELLSEVGGDATAANAIIASGVFDGLLKEMNETEAPHE</sequence>
<dbReference type="AlphaFoldDB" id="A0A1F7WQZ6"/>
<dbReference type="PANTHER" id="PTHR45833">
    <property type="entry name" value="METHIONINE SYNTHASE"/>
    <property type="match status" value="1"/>
</dbReference>
<dbReference type="Gene3D" id="3.40.50.280">
    <property type="entry name" value="Cobalamin-binding domain"/>
    <property type="match status" value="1"/>
</dbReference>
<dbReference type="Proteomes" id="UP000178735">
    <property type="component" value="Unassembled WGS sequence"/>
</dbReference>
<reference evidence="4 5" key="1">
    <citation type="journal article" date="2016" name="Nat. Commun.">
        <title>Thousands of microbial genomes shed light on interconnected biogeochemical processes in an aquifer system.</title>
        <authorList>
            <person name="Anantharaman K."/>
            <person name="Brown C.T."/>
            <person name="Hug L.A."/>
            <person name="Sharon I."/>
            <person name="Castelle C.J."/>
            <person name="Probst A.J."/>
            <person name="Thomas B.C."/>
            <person name="Singh A."/>
            <person name="Wilkins M.J."/>
            <person name="Karaoz U."/>
            <person name="Brodie E.L."/>
            <person name="Williams K.H."/>
            <person name="Hubbard S.S."/>
            <person name="Banfield J.F."/>
        </authorList>
    </citation>
    <scope>NUCLEOTIDE SEQUENCE [LARGE SCALE GENOMIC DNA]</scope>
</reference>
<dbReference type="InterPro" id="IPR036594">
    <property type="entry name" value="Meth_synthase_dom"/>
</dbReference>
<dbReference type="GO" id="GO:0046872">
    <property type="term" value="F:metal ion binding"/>
    <property type="evidence" value="ECO:0007669"/>
    <property type="project" value="UniProtKB-KW"/>
</dbReference>
<name>A0A1F7WQZ6_9BACT</name>